<dbReference type="AlphaFoldDB" id="A0A6M1TZC4"/>
<dbReference type="Gene3D" id="1.20.120.550">
    <property type="entry name" value="Membrane associated eicosanoid/glutathione metabolism-like domain"/>
    <property type="match status" value="1"/>
</dbReference>
<evidence type="ECO:0000256" key="1">
    <source>
        <dbReference type="ARBA" id="ARBA00004370"/>
    </source>
</evidence>
<evidence type="ECO:0000313" key="6">
    <source>
        <dbReference type="EMBL" id="NGQ92066.1"/>
    </source>
</evidence>
<evidence type="ECO:0000256" key="3">
    <source>
        <dbReference type="ARBA" id="ARBA00022989"/>
    </source>
</evidence>
<feature type="transmembrane region" description="Helical" evidence="5">
    <location>
        <begin position="6"/>
        <end position="24"/>
    </location>
</feature>
<feature type="transmembrane region" description="Helical" evidence="5">
    <location>
        <begin position="56"/>
        <end position="86"/>
    </location>
</feature>
<dbReference type="GO" id="GO:0016020">
    <property type="term" value="C:membrane"/>
    <property type="evidence" value="ECO:0007669"/>
    <property type="project" value="UniProtKB-SubCell"/>
</dbReference>
<dbReference type="InterPro" id="IPR023352">
    <property type="entry name" value="MAPEG-like_dom_sf"/>
</dbReference>
<gene>
    <name evidence="6" type="ORF">G5V65_14280</name>
</gene>
<dbReference type="PANTHER" id="PTHR35814:SF1">
    <property type="entry name" value="GLUTATHIONE S-TRANSFERASE-RELATED"/>
    <property type="match status" value="1"/>
</dbReference>
<sequence>MALPTTTLYALPLILIFLILFFRVSARRSDLKVSIGDAGDAILHERIRQHGNFIEWAPLGLILMALAEAAAANSIALHCAGGLMVLGRILHPFGLKAGNAAHPLRMAGNSMNLLSVAILFVLLALSRFNG</sequence>
<dbReference type="EMBL" id="JAALFE010000014">
    <property type="protein sequence ID" value="NGQ92066.1"/>
    <property type="molecule type" value="Genomic_DNA"/>
</dbReference>
<keyword evidence="7" id="KW-1185">Reference proteome</keyword>
<dbReference type="PANTHER" id="PTHR35814">
    <property type="match status" value="1"/>
</dbReference>
<evidence type="ECO:0000256" key="2">
    <source>
        <dbReference type="ARBA" id="ARBA00022692"/>
    </source>
</evidence>
<reference evidence="6 7" key="1">
    <citation type="submission" date="2020-02" db="EMBL/GenBank/DDBJ databases">
        <title>Rhodobacter translucens sp. nov., a novel bacterium isolated from activated sludge.</title>
        <authorList>
            <person name="Liu J."/>
        </authorList>
    </citation>
    <scope>NUCLEOTIDE SEQUENCE [LARGE SCALE GENOMIC DNA]</scope>
    <source>
        <strain evidence="6 7">HX-7-19</strain>
    </source>
</reference>
<evidence type="ECO:0008006" key="8">
    <source>
        <dbReference type="Google" id="ProtNLM"/>
    </source>
</evidence>
<feature type="transmembrane region" description="Helical" evidence="5">
    <location>
        <begin position="106"/>
        <end position="125"/>
    </location>
</feature>
<evidence type="ECO:0000313" key="7">
    <source>
        <dbReference type="Proteomes" id="UP000474758"/>
    </source>
</evidence>
<evidence type="ECO:0000256" key="4">
    <source>
        <dbReference type="ARBA" id="ARBA00023136"/>
    </source>
</evidence>
<dbReference type="Proteomes" id="UP000474758">
    <property type="component" value="Unassembled WGS sequence"/>
</dbReference>
<dbReference type="Pfam" id="PF01124">
    <property type="entry name" value="MAPEG"/>
    <property type="match status" value="1"/>
</dbReference>
<protein>
    <recommendedName>
        <fullName evidence="8">Glutathione S-transferase</fullName>
    </recommendedName>
</protein>
<proteinExistence type="predicted"/>
<comment type="subcellular location">
    <subcellularLocation>
        <location evidence="1">Membrane</location>
    </subcellularLocation>
</comment>
<keyword evidence="3 5" id="KW-1133">Transmembrane helix</keyword>
<keyword evidence="4 5" id="KW-0472">Membrane</keyword>
<dbReference type="InterPro" id="IPR001129">
    <property type="entry name" value="Membr-assoc_MAPEG"/>
</dbReference>
<evidence type="ECO:0000256" key="5">
    <source>
        <dbReference type="SAM" id="Phobius"/>
    </source>
</evidence>
<keyword evidence="2 5" id="KW-0812">Transmembrane</keyword>
<dbReference type="RefSeq" id="WP_165051311.1">
    <property type="nucleotide sequence ID" value="NZ_JAALFE010000014.1"/>
</dbReference>
<accession>A0A6M1TZC4</accession>
<organism evidence="6 7">
    <name type="scientific">Paragemmobacter kunshanensis</name>
    <dbReference type="NCBI Taxonomy" id="2583234"/>
    <lineage>
        <taxon>Bacteria</taxon>
        <taxon>Pseudomonadati</taxon>
        <taxon>Pseudomonadota</taxon>
        <taxon>Alphaproteobacteria</taxon>
        <taxon>Rhodobacterales</taxon>
        <taxon>Paracoccaceae</taxon>
        <taxon>Paragemmobacter</taxon>
    </lineage>
</organism>
<dbReference type="SUPFAM" id="SSF161084">
    <property type="entry name" value="MAPEG domain-like"/>
    <property type="match status" value="1"/>
</dbReference>
<name>A0A6M1TZC4_9RHOB</name>
<comment type="caution">
    <text evidence="6">The sequence shown here is derived from an EMBL/GenBank/DDBJ whole genome shotgun (WGS) entry which is preliminary data.</text>
</comment>